<dbReference type="Proteomes" id="UP000663760">
    <property type="component" value="Chromosome 7"/>
</dbReference>
<evidence type="ECO:0000313" key="1">
    <source>
        <dbReference type="EMBL" id="CAA7399945.1"/>
    </source>
</evidence>
<dbReference type="EMBL" id="LR746270">
    <property type="protein sequence ID" value="CAA7399945.1"/>
    <property type="molecule type" value="Genomic_DNA"/>
</dbReference>
<proteinExistence type="predicted"/>
<protein>
    <submittedName>
        <fullName evidence="1">Uncharacterized protein</fullName>
    </submittedName>
</protein>
<dbReference type="AlphaFoldDB" id="A0A7I8KSM7"/>
<evidence type="ECO:0000313" key="2">
    <source>
        <dbReference type="Proteomes" id="UP000663760"/>
    </source>
</evidence>
<organism evidence="1 2">
    <name type="scientific">Spirodela intermedia</name>
    <name type="common">Intermediate duckweed</name>
    <dbReference type="NCBI Taxonomy" id="51605"/>
    <lineage>
        <taxon>Eukaryota</taxon>
        <taxon>Viridiplantae</taxon>
        <taxon>Streptophyta</taxon>
        <taxon>Embryophyta</taxon>
        <taxon>Tracheophyta</taxon>
        <taxon>Spermatophyta</taxon>
        <taxon>Magnoliopsida</taxon>
        <taxon>Liliopsida</taxon>
        <taxon>Araceae</taxon>
        <taxon>Lemnoideae</taxon>
        <taxon>Spirodela</taxon>
    </lineage>
</organism>
<gene>
    <name evidence="1" type="ORF">SI8410_07010615</name>
</gene>
<sequence length="221" mass="24103">MASGSAPPQPPPGNLRSFIVGCRRHFAVVTNRADEAAEWVAAVRHLPLVKVRLVGLSFMWGKHSQSGGSGVLWRVESIHFSFLARVLVYFLGQEPFSPAVMEFLRDPENLFVGGGLVAAFDELGVGRRREAAPPRVDLLDVGRICGVASMAATAYGMGHLYPALAEAILRDVDLGLLRSPELGRQPWQWPLSDTQIELAVQTAVISQSLSHRAFGRLKILL</sequence>
<keyword evidence="2" id="KW-1185">Reference proteome</keyword>
<accession>A0A7I8KSM7</accession>
<reference evidence="1" key="1">
    <citation type="submission" date="2020-02" db="EMBL/GenBank/DDBJ databases">
        <authorList>
            <person name="Scholz U."/>
            <person name="Mascher M."/>
            <person name="Fiebig A."/>
        </authorList>
    </citation>
    <scope>NUCLEOTIDE SEQUENCE</scope>
</reference>
<name>A0A7I8KSM7_SPIIN</name>